<dbReference type="EMBL" id="JACGCI010000136">
    <property type="protein sequence ID" value="KAF6743765.1"/>
    <property type="molecule type" value="Genomic_DNA"/>
</dbReference>
<evidence type="ECO:0000313" key="2">
    <source>
        <dbReference type="Proteomes" id="UP000521943"/>
    </source>
</evidence>
<proteinExistence type="predicted"/>
<gene>
    <name evidence="1" type="ORF">DFP72DRAFT_1079583</name>
</gene>
<protein>
    <submittedName>
        <fullName evidence="1">Uncharacterized protein</fullName>
    </submittedName>
</protein>
<comment type="caution">
    <text evidence="1">The sequence shown here is derived from an EMBL/GenBank/DDBJ whole genome shotgun (WGS) entry which is preliminary data.</text>
</comment>
<keyword evidence="2" id="KW-1185">Reference proteome</keyword>
<organism evidence="1 2">
    <name type="scientific">Ephemerocybe angulata</name>
    <dbReference type="NCBI Taxonomy" id="980116"/>
    <lineage>
        <taxon>Eukaryota</taxon>
        <taxon>Fungi</taxon>
        <taxon>Dikarya</taxon>
        <taxon>Basidiomycota</taxon>
        <taxon>Agaricomycotina</taxon>
        <taxon>Agaricomycetes</taxon>
        <taxon>Agaricomycetidae</taxon>
        <taxon>Agaricales</taxon>
        <taxon>Agaricineae</taxon>
        <taxon>Psathyrellaceae</taxon>
        <taxon>Ephemerocybe</taxon>
    </lineage>
</organism>
<reference evidence="1 2" key="1">
    <citation type="submission" date="2020-07" db="EMBL/GenBank/DDBJ databases">
        <title>Comparative genomics of pyrophilous fungi reveals a link between fire events and developmental genes.</title>
        <authorList>
            <consortium name="DOE Joint Genome Institute"/>
            <person name="Steindorff A.S."/>
            <person name="Carver A."/>
            <person name="Calhoun S."/>
            <person name="Stillman K."/>
            <person name="Liu H."/>
            <person name="Lipzen A."/>
            <person name="Pangilinan J."/>
            <person name="Labutti K."/>
            <person name="Bruns T.D."/>
            <person name="Grigoriev I.V."/>
        </authorList>
    </citation>
    <scope>NUCLEOTIDE SEQUENCE [LARGE SCALE GENOMIC DNA]</scope>
    <source>
        <strain evidence="1 2">CBS 144469</strain>
    </source>
</reference>
<evidence type="ECO:0000313" key="1">
    <source>
        <dbReference type="EMBL" id="KAF6743765.1"/>
    </source>
</evidence>
<dbReference type="AlphaFoldDB" id="A0A8H6LV25"/>
<dbReference type="Proteomes" id="UP000521943">
    <property type="component" value="Unassembled WGS sequence"/>
</dbReference>
<name>A0A8H6LV25_9AGAR</name>
<sequence>MVDSDGLKEYTMSTFIPASLTVSDAPLGFPKLSQHFLGLRYIRYDAGFNVFAVIHPENAHQAELFTVSQVENIISFHNEAAATQGLPARIPAGQSKFARAWNDEPTIAVQMVHRIDDDNFGRERWIVPTEPIPEAFMSFQDHDSFGQYLDPRLRQLGAYGPDEPVTHTTIIKSSWIEQIHDLLYKYQQEYTRAADNMQMENMQITCVEAISGAPTSPTGPRCCYENGEDKSQGVKRKFIEGESTSPKRRKGEEYSFEAVGGDDMTMAYNHIGDQAVNVEVGLKKHGEKRKMMEQVGGDSVKRMRI</sequence>
<accession>A0A8H6LV25</accession>